<dbReference type="RefSeq" id="WP_045779893.1">
    <property type="nucleotide sequence ID" value="NZ_LAJX01000168.1"/>
</dbReference>
<comment type="caution">
    <text evidence="4">The sequence shown here is derived from an EMBL/GenBank/DDBJ whole genome shotgun (WGS) entry which is preliminary data.</text>
</comment>
<evidence type="ECO:0000256" key="2">
    <source>
        <dbReference type="ARBA" id="ARBA00023136"/>
    </source>
</evidence>
<dbReference type="Gene3D" id="3.30.1450.10">
    <property type="match status" value="1"/>
</dbReference>
<evidence type="ECO:0000256" key="1">
    <source>
        <dbReference type="ARBA" id="ARBA00022729"/>
    </source>
</evidence>
<evidence type="ECO:0000259" key="3">
    <source>
        <dbReference type="Pfam" id="PF04355"/>
    </source>
</evidence>
<dbReference type="OrthoDB" id="5405892at2"/>
<reference evidence="5" key="1">
    <citation type="submission" date="2015-03" db="EMBL/GenBank/DDBJ databases">
        <title>Draft genome sequence of a novel methanotroph (Sn10-6) isolated from flooded ricefield rhizosphere in India.</title>
        <authorList>
            <person name="Pandit P.S."/>
            <person name="Pore S.D."/>
            <person name="Arora P."/>
            <person name="Kapse N.G."/>
            <person name="Dhakephalkar P.K."/>
            <person name="Rahalkar M.C."/>
        </authorList>
    </citation>
    <scope>NUCLEOTIDE SEQUENCE [LARGE SCALE GENOMIC DNA]</scope>
    <source>
        <strain evidence="5">Sn10-6</strain>
    </source>
</reference>
<dbReference type="Pfam" id="PF04355">
    <property type="entry name" value="BamE"/>
    <property type="match status" value="1"/>
</dbReference>
<dbReference type="PATRIC" id="fig|1632867.3.peg.1673"/>
<keyword evidence="1" id="KW-0732">Signal</keyword>
<keyword evidence="2" id="KW-0472">Membrane</keyword>
<dbReference type="InterPro" id="IPR007450">
    <property type="entry name" value="BamE_dom"/>
</dbReference>
<proteinExistence type="predicted"/>
<dbReference type="PROSITE" id="PS51257">
    <property type="entry name" value="PROKAR_LIPOPROTEIN"/>
    <property type="match status" value="1"/>
</dbReference>
<sequence>MKTKVSVLAQANYPINKLVITLLLTAIIGCANIGHEFPAGQVQTIKIGETTQNDIYTTFGTPWRTGLENGLKTWTYGNYRYSALSESETEDLVIKFDKRGVVSSYSYNSTKRAK</sequence>
<dbReference type="Proteomes" id="UP000033684">
    <property type="component" value="Unassembled WGS sequence"/>
</dbReference>
<name>A0A0F3IH03_9GAMM</name>
<dbReference type="InterPro" id="IPR037873">
    <property type="entry name" value="BamE-like"/>
</dbReference>
<evidence type="ECO:0000313" key="5">
    <source>
        <dbReference type="Proteomes" id="UP000033684"/>
    </source>
</evidence>
<accession>A0A0F3IH03</accession>
<protein>
    <recommendedName>
        <fullName evidence="3">Outer membrane protein assembly factor BamE domain-containing protein</fullName>
    </recommendedName>
</protein>
<organism evidence="4 5">
    <name type="scientific">Methylocucumis oryzae</name>
    <dbReference type="NCBI Taxonomy" id="1632867"/>
    <lineage>
        <taxon>Bacteria</taxon>
        <taxon>Pseudomonadati</taxon>
        <taxon>Pseudomonadota</taxon>
        <taxon>Gammaproteobacteria</taxon>
        <taxon>Methylococcales</taxon>
        <taxon>Methylococcaceae</taxon>
        <taxon>Methylocucumis</taxon>
    </lineage>
</organism>
<gene>
    <name evidence="4" type="ORF">VZ94_15300</name>
</gene>
<dbReference type="AlphaFoldDB" id="A0A0F3IH03"/>
<keyword evidence="5" id="KW-1185">Reference proteome</keyword>
<reference evidence="4 5" key="2">
    <citation type="journal article" date="2016" name="Microb. Ecol.">
        <title>Genome Characteristics of a Novel Type I Methanotroph (Sn10-6) Isolated from a Flooded Indian Rice Field.</title>
        <authorList>
            <person name="Rahalkar M.C."/>
            <person name="Pandit P.S."/>
            <person name="Dhakephalkar P.K."/>
            <person name="Pore S."/>
            <person name="Arora P."/>
            <person name="Kapse N."/>
        </authorList>
    </citation>
    <scope>NUCLEOTIDE SEQUENCE [LARGE SCALE GENOMIC DNA]</scope>
    <source>
        <strain evidence="4 5">Sn10-6</strain>
    </source>
</reference>
<dbReference type="EMBL" id="LAJX01000168">
    <property type="protein sequence ID" value="KJV05823.1"/>
    <property type="molecule type" value="Genomic_DNA"/>
</dbReference>
<evidence type="ECO:0000313" key="4">
    <source>
        <dbReference type="EMBL" id="KJV05823.1"/>
    </source>
</evidence>
<dbReference type="GO" id="GO:0019867">
    <property type="term" value="C:outer membrane"/>
    <property type="evidence" value="ECO:0007669"/>
    <property type="project" value="InterPro"/>
</dbReference>
<feature type="domain" description="Outer membrane protein assembly factor BamE" evidence="3">
    <location>
        <begin position="41"/>
        <end position="104"/>
    </location>
</feature>